<protein>
    <submittedName>
        <fullName evidence="6">Lysophospholipid acyltransferase family protein</fullName>
    </submittedName>
</protein>
<dbReference type="RefSeq" id="WP_386822309.1">
    <property type="nucleotide sequence ID" value="NZ_JBHTIF010000001.1"/>
</dbReference>
<reference evidence="7" key="1">
    <citation type="journal article" date="2019" name="Int. J. Syst. Evol. Microbiol.">
        <title>The Global Catalogue of Microorganisms (GCM) 10K type strain sequencing project: providing services to taxonomists for standard genome sequencing and annotation.</title>
        <authorList>
            <consortium name="The Broad Institute Genomics Platform"/>
            <consortium name="The Broad Institute Genome Sequencing Center for Infectious Disease"/>
            <person name="Wu L."/>
            <person name="Ma J."/>
        </authorList>
    </citation>
    <scope>NUCLEOTIDE SEQUENCE [LARGE SCALE GENOMIC DNA]</scope>
    <source>
        <strain evidence="7">CCUG 55585</strain>
    </source>
</reference>
<dbReference type="EMBL" id="JBHTIF010000001">
    <property type="protein sequence ID" value="MFD0724657.1"/>
    <property type="molecule type" value="Genomic_DNA"/>
</dbReference>
<name>A0ABW2Y8H1_9GAMM</name>
<evidence type="ECO:0000256" key="4">
    <source>
        <dbReference type="SAM" id="MobiDB-lite"/>
    </source>
</evidence>
<evidence type="ECO:0000256" key="3">
    <source>
        <dbReference type="ARBA" id="ARBA00023315"/>
    </source>
</evidence>
<proteinExistence type="predicted"/>
<accession>A0ABW2Y8H1</accession>
<dbReference type="Pfam" id="PF01553">
    <property type="entry name" value="Acyltransferase"/>
    <property type="match status" value="1"/>
</dbReference>
<dbReference type="Proteomes" id="UP001597110">
    <property type="component" value="Unassembled WGS sequence"/>
</dbReference>
<keyword evidence="3 6" id="KW-0012">Acyltransferase</keyword>
<keyword evidence="7" id="KW-1185">Reference proteome</keyword>
<gene>
    <name evidence="6" type="ORF">ACFQ0E_03495</name>
</gene>
<evidence type="ECO:0000313" key="6">
    <source>
        <dbReference type="EMBL" id="MFD0724657.1"/>
    </source>
</evidence>
<dbReference type="SUPFAM" id="SSF69593">
    <property type="entry name" value="Glycerol-3-phosphate (1)-acyltransferase"/>
    <property type="match status" value="1"/>
</dbReference>
<dbReference type="GO" id="GO:0016746">
    <property type="term" value="F:acyltransferase activity"/>
    <property type="evidence" value="ECO:0007669"/>
    <property type="project" value="UniProtKB-KW"/>
</dbReference>
<comment type="caution">
    <text evidence="6">The sequence shown here is derived from an EMBL/GenBank/DDBJ whole genome shotgun (WGS) entry which is preliminary data.</text>
</comment>
<dbReference type="InterPro" id="IPR002123">
    <property type="entry name" value="Plipid/glycerol_acylTrfase"/>
</dbReference>
<feature type="region of interest" description="Disordered" evidence="4">
    <location>
        <begin position="201"/>
        <end position="221"/>
    </location>
</feature>
<dbReference type="CDD" id="cd07989">
    <property type="entry name" value="LPLAT_AGPAT-like"/>
    <property type="match status" value="1"/>
</dbReference>
<dbReference type="PANTHER" id="PTHR10434">
    <property type="entry name" value="1-ACYL-SN-GLYCEROL-3-PHOSPHATE ACYLTRANSFERASE"/>
    <property type="match status" value="1"/>
</dbReference>
<evidence type="ECO:0000256" key="2">
    <source>
        <dbReference type="ARBA" id="ARBA00022679"/>
    </source>
</evidence>
<organism evidence="6 7">
    <name type="scientific">Lysobacter brunescens</name>
    <dbReference type="NCBI Taxonomy" id="262323"/>
    <lineage>
        <taxon>Bacteria</taxon>
        <taxon>Pseudomonadati</taxon>
        <taxon>Pseudomonadota</taxon>
        <taxon>Gammaproteobacteria</taxon>
        <taxon>Lysobacterales</taxon>
        <taxon>Lysobacteraceae</taxon>
        <taxon>Lysobacter</taxon>
    </lineage>
</organism>
<sequence>MLERLIARIIIGFIRLLTGAQAYWRGCTPNAAQRIYFANHASHGDFVLLWASLPPWLRRRTRPVAGADYWNKGALRRFVGSKVFRAVLIDRERREGAPDPVQQMVDALAGGDSLIIFPEGTRNTTDAVLLPFKSGLFHLATQYPRAELVPVWMNNLGRVMPKGELIPVPLLCTVTFGPPLARIDGEDKAAFLERARDAMLALRPRDDEDETPSDATPFDPL</sequence>
<evidence type="ECO:0000259" key="5">
    <source>
        <dbReference type="SMART" id="SM00563"/>
    </source>
</evidence>
<dbReference type="PANTHER" id="PTHR10434:SF11">
    <property type="entry name" value="1-ACYL-SN-GLYCEROL-3-PHOSPHATE ACYLTRANSFERASE"/>
    <property type="match status" value="1"/>
</dbReference>
<evidence type="ECO:0000313" key="7">
    <source>
        <dbReference type="Proteomes" id="UP001597110"/>
    </source>
</evidence>
<evidence type="ECO:0000256" key="1">
    <source>
        <dbReference type="ARBA" id="ARBA00005189"/>
    </source>
</evidence>
<comment type="pathway">
    <text evidence="1">Lipid metabolism.</text>
</comment>
<feature type="domain" description="Phospholipid/glycerol acyltransferase" evidence="5">
    <location>
        <begin position="34"/>
        <end position="156"/>
    </location>
</feature>
<keyword evidence="2" id="KW-0808">Transferase</keyword>
<dbReference type="SMART" id="SM00563">
    <property type="entry name" value="PlsC"/>
    <property type="match status" value="1"/>
</dbReference>